<protein>
    <recommendedName>
        <fullName evidence="2">DUF7923 domain-containing protein</fullName>
    </recommendedName>
</protein>
<dbReference type="PANTHER" id="PTHR37543:SF1">
    <property type="entry name" value="CCCH ZINC FINGER DNA BINDING PROTEIN (AFU_ORTHOLOGUE AFUA_5G12760)"/>
    <property type="match status" value="1"/>
</dbReference>
<evidence type="ECO:0000313" key="3">
    <source>
        <dbReference type="EMBL" id="KAK5528670.1"/>
    </source>
</evidence>
<reference evidence="3 4" key="1">
    <citation type="submission" date="2023-06" db="EMBL/GenBank/DDBJ databases">
        <title>Black Yeasts Isolated from many extreme environments.</title>
        <authorList>
            <person name="Coleine C."/>
            <person name="Stajich J.E."/>
            <person name="Selbmann L."/>
        </authorList>
    </citation>
    <scope>NUCLEOTIDE SEQUENCE [LARGE SCALE GENOMIC DNA]</scope>
    <source>
        <strain evidence="3 4">CCFEE 5887</strain>
    </source>
</reference>
<keyword evidence="4" id="KW-1185">Reference proteome</keyword>
<gene>
    <name evidence="3" type="ORF">LTR25_010283</name>
</gene>
<organism evidence="3 4">
    <name type="scientific">Vermiconidia calcicola</name>
    <dbReference type="NCBI Taxonomy" id="1690605"/>
    <lineage>
        <taxon>Eukaryota</taxon>
        <taxon>Fungi</taxon>
        <taxon>Dikarya</taxon>
        <taxon>Ascomycota</taxon>
        <taxon>Pezizomycotina</taxon>
        <taxon>Dothideomycetes</taxon>
        <taxon>Dothideomycetidae</taxon>
        <taxon>Mycosphaerellales</taxon>
        <taxon>Extremaceae</taxon>
        <taxon>Vermiconidia</taxon>
    </lineage>
</organism>
<dbReference type="PANTHER" id="PTHR37543">
    <property type="entry name" value="CCCH ZINC FINGER DNA BINDING PROTEIN (AFU_ORTHOLOGUE AFUA_5G12760)"/>
    <property type="match status" value="1"/>
</dbReference>
<proteinExistence type="predicted"/>
<sequence>MPFSSWFFPSRSESEVADGNGNGEPNRSASASETDNMDFEAIAEKVEALQLELAYAYDLCEQANLQFDNYRVQLQDLKRDLGTERASNAILKDILSQERKNTAILKTQFNLANQEGKRQRVLASQLQARLNTETASLNAMTKHARAVEQRFVESQFDLEYLKCTTDADRISQAPTIQSKDSPLPAQPFVVVLVDGDAYLWSQDIFLDENRMLGGTRIEPGGLAATRIKNEVTRYIMEQAPSIPVMSKIITRVFCNFGTSERRMLSRQRVRSTAVGLREFAVQFTERVPLFDYFDAGRGKERADDKIRENFHLFLSTPNCHAVFVAACTDNGFARMLEQYGDHPFANQKIILVSPGYTALEFERFHFKHVEWPTVFAARTMPRETAIKRDKALQKQRVQKVFALRGLTLGVPHVETEVDYRDLVLSMVPRWDMSDAKINVSVDVGLGMKQGFDPEWKSCGISPGLRRDEDVD</sequence>
<dbReference type="AlphaFoldDB" id="A0AAV9PU00"/>
<evidence type="ECO:0000256" key="1">
    <source>
        <dbReference type="SAM" id="MobiDB-lite"/>
    </source>
</evidence>
<feature type="region of interest" description="Disordered" evidence="1">
    <location>
        <begin position="1"/>
        <end position="34"/>
    </location>
</feature>
<dbReference type="Pfam" id="PF25540">
    <property type="entry name" value="DUF7923"/>
    <property type="match status" value="1"/>
</dbReference>
<evidence type="ECO:0000313" key="4">
    <source>
        <dbReference type="Proteomes" id="UP001345827"/>
    </source>
</evidence>
<dbReference type="EMBL" id="JAXLQG010000025">
    <property type="protein sequence ID" value="KAK5528670.1"/>
    <property type="molecule type" value="Genomic_DNA"/>
</dbReference>
<feature type="compositionally biased region" description="Polar residues" evidence="1">
    <location>
        <begin position="23"/>
        <end position="34"/>
    </location>
</feature>
<dbReference type="Proteomes" id="UP001345827">
    <property type="component" value="Unassembled WGS sequence"/>
</dbReference>
<comment type="caution">
    <text evidence="3">The sequence shown here is derived from an EMBL/GenBank/DDBJ whole genome shotgun (WGS) entry which is preliminary data.</text>
</comment>
<name>A0AAV9PU00_9PEZI</name>
<accession>A0AAV9PU00</accession>
<evidence type="ECO:0000259" key="2">
    <source>
        <dbReference type="Pfam" id="PF25540"/>
    </source>
</evidence>
<dbReference type="InterPro" id="IPR057683">
    <property type="entry name" value="DUF7923"/>
</dbReference>
<feature type="domain" description="DUF7923" evidence="2">
    <location>
        <begin position="185"/>
        <end position="375"/>
    </location>
</feature>